<sequence>MNGKLDTASNNARPSGRGEPSEPLAATNKVEKVGEPRRLARARLAIEQGDAFLVGSMGDALWMAPPDELAPLLEEALARADYDVLSVLLDVLSFDKIQAALPDFLLLAALVDSTLDLPFVLDLLVRRGALPFRPRPRTAANKLYGPAAAAIAGATASMADRQAGEILAADQVATLAERQALEAALCSMQARALIDFGDCLLSASVELGPEGATLLAIDDALVGENARQAARDIDAVLADELRLGDALDDLSVGRDDDLADTRDVLGAELASLEAALARRSPSKRLSRAQRAALSKRLARAFDGRRRGEGKARAQRVDAATQAQRQSVLTMARPRTGAELRRLARAVQSDTLARRLGDGLGMHFAGAPLLLAPSTPIAALATQMGVPPTLLAMPAAWVSALGTSAATKAAFSPATAGALAINANLGQGLTPLHVAAMAGNLEAVRELLDNGADPQAVDARGRRPLEAARDAQADGALIEMLDEAQSASLVNDLVGRMGATMNEAEREARTERSGHGSVAERWSRDARGAGRGKAAHDAERSDPVATEPSFDSSFEPEDAASESLASKASLGPRMH</sequence>
<proteinExistence type="predicted"/>
<gene>
    <name evidence="5" type="ordered locus">Bcep1808_2047</name>
</gene>
<dbReference type="PANTHER" id="PTHR24171">
    <property type="entry name" value="ANKYRIN REPEAT DOMAIN-CONTAINING PROTEIN 39-RELATED"/>
    <property type="match status" value="1"/>
</dbReference>
<keyword evidence="2 3" id="KW-0040">ANK repeat</keyword>
<evidence type="ECO:0000256" key="1">
    <source>
        <dbReference type="ARBA" id="ARBA00022737"/>
    </source>
</evidence>
<accession>A4JFJ6</accession>
<dbReference type="PROSITE" id="PS50088">
    <property type="entry name" value="ANK_REPEAT"/>
    <property type="match status" value="1"/>
</dbReference>
<dbReference type="Gene3D" id="1.25.40.20">
    <property type="entry name" value="Ankyrin repeat-containing domain"/>
    <property type="match status" value="1"/>
</dbReference>
<dbReference type="InterPro" id="IPR002110">
    <property type="entry name" value="Ankyrin_rpt"/>
</dbReference>
<evidence type="ECO:0000313" key="5">
    <source>
        <dbReference type="EMBL" id="ABO55049.1"/>
    </source>
</evidence>
<evidence type="ECO:0000256" key="4">
    <source>
        <dbReference type="SAM" id="MobiDB-lite"/>
    </source>
</evidence>
<protein>
    <submittedName>
        <fullName evidence="5">Ankyrin</fullName>
    </submittedName>
</protein>
<dbReference type="InterPro" id="IPR036770">
    <property type="entry name" value="Ankyrin_rpt-contain_sf"/>
</dbReference>
<dbReference type="SUPFAM" id="SSF48403">
    <property type="entry name" value="Ankyrin repeat"/>
    <property type="match status" value="1"/>
</dbReference>
<dbReference type="GO" id="GO:0004842">
    <property type="term" value="F:ubiquitin-protein transferase activity"/>
    <property type="evidence" value="ECO:0007669"/>
    <property type="project" value="TreeGrafter"/>
</dbReference>
<dbReference type="PROSITE" id="PS50297">
    <property type="entry name" value="ANK_REP_REGION"/>
    <property type="match status" value="1"/>
</dbReference>
<feature type="repeat" description="ANK" evidence="3">
    <location>
        <begin position="426"/>
        <end position="458"/>
    </location>
</feature>
<name>A4JFJ6_BURVG</name>
<dbReference type="Pfam" id="PF00023">
    <property type="entry name" value="Ank"/>
    <property type="match status" value="1"/>
</dbReference>
<evidence type="ECO:0000256" key="3">
    <source>
        <dbReference type="PROSITE-ProRule" id="PRU00023"/>
    </source>
</evidence>
<organism evidence="5 6">
    <name type="scientific">Burkholderia vietnamiensis (strain G4 / LMG 22486)</name>
    <name type="common">Burkholderia cepacia (strain R1808)</name>
    <dbReference type="NCBI Taxonomy" id="269482"/>
    <lineage>
        <taxon>Bacteria</taxon>
        <taxon>Pseudomonadati</taxon>
        <taxon>Pseudomonadota</taxon>
        <taxon>Betaproteobacteria</taxon>
        <taxon>Burkholderiales</taxon>
        <taxon>Burkholderiaceae</taxon>
        <taxon>Burkholderia</taxon>
        <taxon>Burkholderia cepacia complex</taxon>
    </lineage>
</organism>
<dbReference type="EMBL" id="CP000614">
    <property type="protein sequence ID" value="ABO55049.1"/>
    <property type="molecule type" value="Genomic_DNA"/>
</dbReference>
<keyword evidence="1" id="KW-0677">Repeat</keyword>
<dbReference type="SMART" id="SM00248">
    <property type="entry name" value="ANK"/>
    <property type="match status" value="1"/>
</dbReference>
<dbReference type="PANTHER" id="PTHR24171:SF8">
    <property type="entry name" value="BRCA1-ASSOCIATED RING DOMAIN PROTEIN 1"/>
    <property type="match status" value="1"/>
</dbReference>
<dbReference type="HOGENOM" id="CLU_474649_0_0_4"/>
<evidence type="ECO:0000256" key="2">
    <source>
        <dbReference type="ARBA" id="ARBA00023043"/>
    </source>
</evidence>
<dbReference type="KEGG" id="bvi:Bcep1808_2047"/>
<evidence type="ECO:0000313" key="6">
    <source>
        <dbReference type="Proteomes" id="UP000002287"/>
    </source>
</evidence>
<reference evidence="6" key="1">
    <citation type="submission" date="2007-03" db="EMBL/GenBank/DDBJ databases">
        <title>Complete sequence of chromosome 1 of Burkholderia vietnamiensis G4.</title>
        <authorList>
            <consortium name="US DOE Joint Genome Institute"/>
            <person name="Copeland A."/>
            <person name="Lucas S."/>
            <person name="Lapidus A."/>
            <person name="Barry K."/>
            <person name="Detter J.C."/>
            <person name="Glavina del Rio T."/>
            <person name="Hammon N."/>
            <person name="Israni S."/>
            <person name="Dalin E."/>
            <person name="Tice H."/>
            <person name="Pitluck S."/>
            <person name="Chain P."/>
            <person name="Malfatti S."/>
            <person name="Shin M."/>
            <person name="Vergez L."/>
            <person name="Schmutz J."/>
            <person name="Larimer F."/>
            <person name="Land M."/>
            <person name="Hauser L."/>
            <person name="Kyrpides N."/>
            <person name="Tiedje J."/>
            <person name="Richardson P."/>
        </authorList>
    </citation>
    <scope>NUCLEOTIDE SEQUENCE [LARGE SCALE GENOMIC DNA]</scope>
    <source>
        <strain evidence="6">G4 / LMG 22486</strain>
    </source>
</reference>
<feature type="compositionally biased region" description="Basic and acidic residues" evidence="4">
    <location>
        <begin position="502"/>
        <end position="513"/>
    </location>
</feature>
<feature type="compositionally biased region" description="Low complexity" evidence="4">
    <location>
        <begin position="560"/>
        <end position="574"/>
    </location>
</feature>
<dbReference type="AlphaFoldDB" id="A4JFJ6"/>
<dbReference type="GO" id="GO:0085020">
    <property type="term" value="P:protein K6-linked ubiquitination"/>
    <property type="evidence" value="ECO:0007669"/>
    <property type="project" value="TreeGrafter"/>
</dbReference>
<feature type="region of interest" description="Disordered" evidence="4">
    <location>
        <begin position="502"/>
        <end position="574"/>
    </location>
</feature>
<feature type="compositionally biased region" description="Basic and acidic residues" evidence="4">
    <location>
        <begin position="520"/>
        <end position="541"/>
    </location>
</feature>
<feature type="region of interest" description="Disordered" evidence="4">
    <location>
        <begin position="1"/>
        <end position="30"/>
    </location>
</feature>
<dbReference type="Proteomes" id="UP000002287">
    <property type="component" value="Chromosome 1"/>
</dbReference>